<comment type="caution">
    <text evidence="3">The sequence shown here is derived from an EMBL/GenBank/DDBJ whole genome shotgun (WGS) entry which is preliminary data.</text>
</comment>
<dbReference type="SUPFAM" id="SSF52540">
    <property type="entry name" value="P-loop containing nucleoside triphosphate hydrolases"/>
    <property type="match status" value="1"/>
</dbReference>
<keyword evidence="2" id="KW-0732">Signal</keyword>
<evidence type="ECO:0000313" key="3">
    <source>
        <dbReference type="EMBL" id="CAK9008677.1"/>
    </source>
</evidence>
<feature type="coiled-coil region" evidence="1">
    <location>
        <begin position="113"/>
        <end position="140"/>
    </location>
</feature>
<gene>
    <name evidence="3" type="ORF">CCMP2556_LOCUS9337</name>
</gene>
<keyword evidence="1" id="KW-0175">Coiled coil</keyword>
<dbReference type="EMBL" id="CAXAMN010004335">
    <property type="protein sequence ID" value="CAK9008677.1"/>
    <property type="molecule type" value="Genomic_DNA"/>
</dbReference>
<protein>
    <recommendedName>
        <fullName evidence="5">Zeta toxin domain-containing protein</fullName>
    </recommendedName>
</protein>
<name>A0ABP0J2V8_9DINO</name>
<sequence>MTSLSCLIASCLFISLDFSEHAAWALRQSEMAGMGWHGAPLKPLSWFDKFKLLFPEWIPWWVRPHGLDLKQREVSYLMEVIDQSSSDEGFCTLVKHFSKGKCTPTMTCDECVDERMNEVIADHKEEMKLLRKKRRKKEDKPTAVIVLGGVGSGKTTFVKTRLDLELGKDYRNFWKTALALNADDLRSDLLGGYEVYSAYFTQAYFKETERSKAGPSQRVFQAGNRLRRAVQNDALEQQVNLIADSLTLPVFVAEEFKKTCKVKVFYIEIPGANWSQKVQTASEHVKHRMARGGHYAPVSVEQIQRSRNSALALQQAGFEVQCFQPRQGDFHPCKLLESRDGTAELPDQATQ</sequence>
<proteinExistence type="predicted"/>
<dbReference type="Proteomes" id="UP001642484">
    <property type="component" value="Unassembled WGS sequence"/>
</dbReference>
<feature type="signal peptide" evidence="2">
    <location>
        <begin position="1"/>
        <end position="25"/>
    </location>
</feature>
<evidence type="ECO:0000256" key="1">
    <source>
        <dbReference type="SAM" id="Coils"/>
    </source>
</evidence>
<feature type="chain" id="PRO_5046301925" description="Zeta toxin domain-containing protein" evidence="2">
    <location>
        <begin position="26"/>
        <end position="351"/>
    </location>
</feature>
<keyword evidence="4" id="KW-1185">Reference proteome</keyword>
<dbReference type="Gene3D" id="3.40.50.300">
    <property type="entry name" value="P-loop containing nucleotide triphosphate hydrolases"/>
    <property type="match status" value="1"/>
</dbReference>
<dbReference type="InterPro" id="IPR027417">
    <property type="entry name" value="P-loop_NTPase"/>
</dbReference>
<evidence type="ECO:0000313" key="4">
    <source>
        <dbReference type="Proteomes" id="UP001642484"/>
    </source>
</evidence>
<accession>A0ABP0J2V8</accession>
<evidence type="ECO:0008006" key="5">
    <source>
        <dbReference type="Google" id="ProtNLM"/>
    </source>
</evidence>
<reference evidence="3 4" key="1">
    <citation type="submission" date="2024-02" db="EMBL/GenBank/DDBJ databases">
        <authorList>
            <person name="Chen Y."/>
            <person name="Shah S."/>
            <person name="Dougan E. K."/>
            <person name="Thang M."/>
            <person name="Chan C."/>
        </authorList>
    </citation>
    <scope>NUCLEOTIDE SEQUENCE [LARGE SCALE GENOMIC DNA]</scope>
</reference>
<evidence type="ECO:0000256" key="2">
    <source>
        <dbReference type="SAM" id="SignalP"/>
    </source>
</evidence>
<organism evidence="3 4">
    <name type="scientific">Durusdinium trenchii</name>
    <dbReference type="NCBI Taxonomy" id="1381693"/>
    <lineage>
        <taxon>Eukaryota</taxon>
        <taxon>Sar</taxon>
        <taxon>Alveolata</taxon>
        <taxon>Dinophyceae</taxon>
        <taxon>Suessiales</taxon>
        <taxon>Symbiodiniaceae</taxon>
        <taxon>Durusdinium</taxon>
    </lineage>
</organism>